<organism evidence="1 2">
    <name type="scientific">Hevea brasiliensis</name>
    <name type="common">Para rubber tree</name>
    <name type="synonym">Siphonia brasiliensis</name>
    <dbReference type="NCBI Taxonomy" id="3981"/>
    <lineage>
        <taxon>Eukaryota</taxon>
        <taxon>Viridiplantae</taxon>
        <taxon>Streptophyta</taxon>
        <taxon>Embryophyta</taxon>
        <taxon>Tracheophyta</taxon>
        <taxon>Spermatophyta</taxon>
        <taxon>Magnoliopsida</taxon>
        <taxon>eudicotyledons</taxon>
        <taxon>Gunneridae</taxon>
        <taxon>Pentapetalae</taxon>
        <taxon>rosids</taxon>
        <taxon>fabids</taxon>
        <taxon>Malpighiales</taxon>
        <taxon>Euphorbiaceae</taxon>
        <taxon>Crotonoideae</taxon>
        <taxon>Micrandreae</taxon>
        <taxon>Hevea</taxon>
    </lineage>
</organism>
<accession>A0A6A6L0F6</accession>
<dbReference type="EMBL" id="JAAGAX010000013">
    <property type="protein sequence ID" value="KAF2293835.1"/>
    <property type="molecule type" value="Genomic_DNA"/>
</dbReference>
<comment type="caution">
    <text evidence="1">The sequence shown here is derived from an EMBL/GenBank/DDBJ whole genome shotgun (WGS) entry which is preliminary data.</text>
</comment>
<gene>
    <name evidence="1" type="ORF">GH714_005054</name>
</gene>
<protein>
    <submittedName>
        <fullName evidence="1">Uncharacterized protein</fullName>
    </submittedName>
</protein>
<proteinExistence type="predicted"/>
<reference evidence="1 2" key="1">
    <citation type="journal article" date="2020" name="Mol. Plant">
        <title>The Chromosome-Based Rubber Tree Genome Provides New Insights into Spurge Genome Evolution and Rubber Biosynthesis.</title>
        <authorList>
            <person name="Liu J."/>
            <person name="Shi C."/>
            <person name="Shi C.C."/>
            <person name="Li W."/>
            <person name="Zhang Q.J."/>
            <person name="Zhang Y."/>
            <person name="Li K."/>
            <person name="Lu H.F."/>
            <person name="Shi C."/>
            <person name="Zhu S.T."/>
            <person name="Xiao Z.Y."/>
            <person name="Nan H."/>
            <person name="Yue Y."/>
            <person name="Zhu X.G."/>
            <person name="Wu Y."/>
            <person name="Hong X.N."/>
            <person name="Fan G.Y."/>
            <person name="Tong Y."/>
            <person name="Zhang D."/>
            <person name="Mao C.L."/>
            <person name="Liu Y.L."/>
            <person name="Hao S.J."/>
            <person name="Liu W.Q."/>
            <person name="Lv M.Q."/>
            <person name="Zhang H.B."/>
            <person name="Liu Y."/>
            <person name="Hu-Tang G.R."/>
            <person name="Wang J.P."/>
            <person name="Wang J.H."/>
            <person name="Sun Y.H."/>
            <person name="Ni S.B."/>
            <person name="Chen W.B."/>
            <person name="Zhang X.C."/>
            <person name="Jiao Y.N."/>
            <person name="Eichler E.E."/>
            <person name="Li G.H."/>
            <person name="Liu X."/>
            <person name="Gao L.Z."/>
        </authorList>
    </citation>
    <scope>NUCLEOTIDE SEQUENCE [LARGE SCALE GENOMIC DNA]</scope>
    <source>
        <strain evidence="2">cv. GT1</strain>
        <tissue evidence="1">Leaf</tissue>
    </source>
</reference>
<evidence type="ECO:0000313" key="2">
    <source>
        <dbReference type="Proteomes" id="UP000467840"/>
    </source>
</evidence>
<dbReference type="Proteomes" id="UP000467840">
    <property type="component" value="Chromosome 7"/>
</dbReference>
<evidence type="ECO:0000313" key="1">
    <source>
        <dbReference type="EMBL" id="KAF2293835.1"/>
    </source>
</evidence>
<name>A0A6A6L0F6_HEVBR</name>
<keyword evidence="2" id="KW-1185">Reference proteome</keyword>
<sequence length="79" mass="8751">MALRQAGAVMLAERVVETAEILVVAATVSVTVHGPWSYLRNWGFHPHPLLYFSSCDRATSMKIEVEAIAFVAYELSKLT</sequence>
<dbReference type="AlphaFoldDB" id="A0A6A6L0F6"/>